<reference evidence="2 3" key="1">
    <citation type="submission" date="2018-12" db="EMBL/GenBank/DDBJ databases">
        <title>Draft genome sequence of Xylaria grammica IHI A82.</title>
        <authorList>
            <person name="Buettner E."/>
            <person name="Kellner H."/>
        </authorList>
    </citation>
    <scope>NUCLEOTIDE SEQUENCE [LARGE SCALE GENOMIC DNA]</scope>
    <source>
        <strain evidence="2 3">IHI A82</strain>
    </source>
</reference>
<name>A0A439D5B6_9PEZI</name>
<dbReference type="EMBL" id="RYZI01000147">
    <property type="protein sequence ID" value="RWA09594.1"/>
    <property type="molecule type" value="Genomic_DNA"/>
</dbReference>
<keyword evidence="3" id="KW-1185">Reference proteome</keyword>
<evidence type="ECO:0000313" key="2">
    <source>
        <dbReference type="EMBL" id="RWA09594.1"/>
    </source>
</evidence>
<sequence length="282" mass="31023">MTSKTWFLPPDFTFLPDGQIALGRVIPEPQRPTITLASLTDHPTIALPEVRSIIEKNHSFSAEKDRSFGLGLFAKFLDIANVNGKVDESWYKSKSFGAVDHVVQAYNGVFTPPTLKAIVALEGVRRHINSGRFGKRNVYVISGLRVAQQSFTVTDEVGKTTAISLEGSGPVAGGTTPVELGGNVSGSRSETKKDGYETAPGIVFAYRLHVIRHKRKSEEGELFSDTAAFFSGEPEDEDEEEIEIVEVNAAALRQDLDLQPEVWDERKIEDDEDSCIVFAHDV</sequence>
<evidence type="ECO:0000256" key="1">
    <source>
        <dbReference type="SAM" id="MobiDB-lite"/>
    </source>
</evidence>
<accession>A0A439D5B6</accession>
<organism evidence="2 3">
    <name type="scientific">Xylaria grammica</name>
    <dbReference type="NCBI Taxonomy" id="363999"/>
    <lineage>
        <taxon>Eukaryota</taxon>
        <taxon>Fungi</taxon>
        <taxon>Dikarya</taxon>
        <taxon>Ascomycota</taxon>
        <taxon>Pezizomycotina</taxon>
        <taxon>Sordariomycetes</taxon>
        <taxon>Xylariomycetidae</taxon>
        <taxon>Xylariales</taxon>
        <taxon>Xylariaceae</taxon>
        <taxon>Xylaria</taxon>
    </lineage>
</organism>
<evidence type="ECO:0000313" key="3">
    <source>
        <dbReference type="Proteomes" id="UP000286045"/>
    </source>
</evidence>
<dbReference type="AlphaFoldDB" id="A0A439D5B6"/>
<gene>
    <name evidence="2" type="ORF">EKO27_g5511</name>
</gene>
<proteinExistence type="predicted"/>
<comment type="caution">
    <text evidence="2">The sequence shown here is derived from an EMBL/GenBank/DDBJ whole genome shotgun (WGS) entry which is preliminary data.</text>
</comment>
<dbReference type="Proteomes" id="UP000286045">
    <property type="component" value="Unassembled WGS sequence"/>
</dbReference>
<feature type="region of interest" description="Disordered" evidence="1">
    <location>
        <begin position="168"/>
        <end position="193"/>
    </location>
</feature>
<protein>
    <submittedName>
        <fullName evidence="2">Uncharacterized protein</fullName>
    </submittedName>
</protein>